<comment type="caution">
    <text evidence="1">The sequence shown here is derived from an EMBL/GenBank/DDBJ whole genome shotgun (WGS) entry which is preliminary data.</text>
</comment>
<dbReference type="AlphaFoldDB" id="A0A1S2CST5"/>
<evidence type="ECO:0000313" key="1">
    <source>
        <dbReference type="EMBL" id="OHY91047.1"/>
    </source>
</evidence>
<sequence length="144" mass="16577">MKTKNTDLSGCAVLDITTAEQWLTLPSDMQCSFSVYEPYEVNEAIRAQILYNDVSESKAKMWNEVVVDTSKWNKPISSYPIQAIFYHRGYLGSPVFERGGLEGAKYEQIRFFEESNKIIPIVAIDDKNIDYVFSYNEEDQAIHE</sequence>
<organism evidence="1 2">
    <name type="scientific">Aeromonas sobria</name>
    <dbReference type="NCBI Taxonomy" id="646"/>
    <lineage>
        <taxon>Bacteria</taxon>
        <taxon>Pseudomonadati</taxon>
        <taxon>Pseudomonadota</taxon>
        <taxon>Gammaproteobacteria</taxon>
        <taxon>Aeromonadales</taxon>
        <taxon>Aeromonadaceae</taxon>
        <taxon>Aeromonas</taxon>
    </lineage>
</organism>
<accession>A0A1S2CST5</accession>
<dbReference type="Proteomes" id="UP000179934">
    <property type="component" value="Unassembled WGS sequence"/>
</dbReference>
<gene>
    <name evidence="1" type="ORF">BJD16_03605</name>
</gene>
<name>A0A1S2CST5_AERSO</name>
<proteinExistence type="predicted"/>
<protein>
    <submittedName>
        <fullName evidence="1">Uncharacterized protein</fullName>
    </submittedName>
</protein>
<reference evidence="1 2" key="1">
    <citation type="submission" date="2016-09" db="EMBL/GenBank/DDBJ databases">
        <title>Draft Genome Sequence of Aeromonas sobria Strain 08005, Isolated from Sick Rana catesbeiana.</title>
        <authorList>
            <person name="Yang Q."/>
        </authorList>
    </citation>
    <scope>NUCLEOTIDE SEQUENCE [LARGE SCALE GENOMIC DNA]</scope>
    <source>
        <strain evidence="1 2">08005</strain>
    </source>
</reference>
<dbReference type="EMBL" id="MKFU01000023">
    <property type="protein sequence ID" value="OHY91047.1"/>
    <property type="molecule type" value="Genomic_DNA"/>
</dbReference>
<evidence type="ECO:0000313" key="2">
    <source>
        <dbReference type="Proteomes" id="UP000179934"/>
    </source>
</evidence>